<evidence type="ECO:0000313" key="1">
    <source>
        <dbReference type="EMBL" id="PQO40727.1"/>
    </source>
</evidence>
<accession>A0A2S8G8H3</accession>
<protein>
    <submittedName>
        <fullName evidence="1">Uncharacterized protein</fullName>
    </submittedName>
</protein>
<dbReference type="EMBL" id="PUIB01000008">
    <property type="protein sequence ID" value="PQO40727.1"/>
    <property type="molecule type" value="Genomic_DNA"/>
</dbReference>
<evidence type="ECO:0000313" key="2">
    <source>
        <dbReference type="Proteomes" id="UP000239388"/>
    </source>
</evidence>
<sequence length="559" mass="61786">MEYLMPFNERGRMNYRGSLIFIASLIVLLSSEQRLFPDNLPKVDIAFTYGPAGPTHDVKFIAGETVFGILRISGLNSNKPFSCELETQIEVRDTSGNTLLSTKPQHNVCFQLLGDGVVVIPFEIEPKSDTQLIGDFAIHAIATDLRTKMQGQTSCIISWHKQTGLTATNYRFVQRADRTIPAGPVLAPGGEYAMTCDIIGLEPKNGSIGFTGRLSGRVNQSDNDTCVLHYSLTDSVSRYSTAPNSAILTAPIYTNESGQLTLHSVIEDANSEQTFESDIPITSMAPNWSEPNPPTRGRLQADIVFTQGELGRQREGKFHSGETVYVDIAIAGLQEHKARFGGCFAMTMKFLNSEGKVIISKSNSGHENIYTLSGESVIHRQLSLELNDKVSQSEKYWLLLIIKDIETNNEISVRKPMTWTTCTQMTAMGHRMTWDAEGKYPAGPVLSVGQTYCLNCDLTKYTVKDYAIDISHSVKAFTEDGQPIAGTELVLDHKRALSVAEKLNDQLPLTMQVSLNRPGKFLLRSTITDNLSGQTYTSDMPVEVVSPFQFVKEKATIEN</sequence>
<dbReference type="AlphaFoldDB" id="A0A2S8G8H3"/>
<organism evidence="1 2">
    <name type="scientific">Blastopirellula marina</name>
    <dbReference type="NCBI Taxonomy" id="124"/>
    <lineage>
        <taxon>Bacteria</taxon>
        <taxon>Pseudomonadati</taxon>
        <taxon>Planctomycetota</taxon>
        <taxon>Planctomycetia</taxon>
        <taxon>Pirellulales</taxon>
        <taxon>Pirellulaceae</taxon>
        <taxon>Blastopirellula</taxon>
    </lineage>
</organism>
<reference evidence="1 2" key="1">
    <citation type="submission" date="2018-02" db="EMBL/GenBank/DDBJ databases">
        <title>Comparative genomes isolates from brazilian mangrove.</title>
        <authorList>
            <person name="Araujo J.E."/>
            <person name="Taketani R.G."/>
            <person name="Silva M.C.P."/>
            <person name="Loureco M.V."/>
            <person name="Andreote F.D."/>
        </authorList>
    </citation>
    <scope>NUCLEOTIDE SEQUENCE [LARGE SCALE GENOMIC DNA]</scope>
    <source>
        <strain evidence="1 2">NAP PRIS-MGV</strain>
    </source>
</reference>
<gene>
    <name evidence="1" type="ORF">C5Y98_05785</name>
</gene>
<name>A0A2S8G8H3_9BACT</name>
<dbReference type="RefSeq" id="WP_146118509.1">
    <property type="nucleotide sequence ID" value="NZ_PUIB01000008.1"/>
</dbReference>
<dbReference type="OrthoDB" id="291253at2"/>
<dbReference type="Proteomes" id="UP000239388">
    <property type="component" value="Unassembled WGS sequence"/>
</dbReference>
<proteinExistence type="predicted"/>
<comment type="caution">
    <text evidence="1">The sequence shown here is derived from an EMBL/GenBank/DDBJ whole genome shotgun (WGS) entry which is preliminary data.</text>
</comment>